<dbReference type="Pfam" id="PF20703">
    <property type="entry name" value="nSTAND1"/>
    <property type="match status" value="1"/>
</dbReference>
<dbReference type="PROSITE" id="PS50082">
    <property type="entry name" value="WD_REPEATS_2"/>
    <property type="match status" value="9"/>
</dbReference>
<feature type="repeat" description="WD" evidence="3">
    <location>
        <begin position="772"/>
        <end position="805"/>
    </location>
</feature>
<dbReference type="InterPro" id="IPR020472">
    <property type="entry name" value="WD40_PAC1"/>
</dbReference>
<sequence>MRNELSGTVVGQAILAGSLTTVGGDQHLHFTDGVHELRRVLPGAITRDCPYPGLAPFGPEQAEWFFGRDRLVADLVRRLDRRCADGGPQVVVAPSGAGKSSLLRAGLVARLARGALAGSDHWRTLVCTPTATPLATLTAALAQMTGATVTDPSECVAALREVVPDGDRVVVVVDQFEELFTLCADEDERRAYTDLLAELSQPPIGLVVLGIRADFYADCADHPALRAALQDAPLVVGPMSVDELRAAILFPARSVGMIVDEGVVEVLLRDLGATDDRYEAGRLPLLGHALRASWQHRYGTRLTVRSYEITGGIQHAIARTADEVYESLTEAEQRLTRSLLLRLVRIGDREETRRRVPHTELAALADPAAVAQVVDAFTQARLLTHHQETLEITHEALLRHWPCLRRWIDGDRAARLTRQGVEEAATAWVEHDRDSAMLHRGSLLDNAVTWAATAEPDELSPLARDFLLASRRSRRRTTRVRTTVMALLAVLAVVASIGAVTAYDKAAEAEEQRDLLRYGQVVTAVGDAEKVDTALAARLDLVAHRMKPGPDTETRLINAAGYFPLSAPLAPEVKFTGAVAVHPGTGLMAAATDDDSVRLWDLSDPHKPRPVGSPLRGLEFGRTTLAFRPDGKVLAIGGKYGTSYAIRFYDVSDPTRPRALGAPGPAAPQEFGRVTPATVERITTMRFSPDGRMLVTAAVHPQGTERAALVRLWDVSNPELPVLLVDPVAEESGDVNAVAFGSGGRLLAAAVQGQIRLWDLADPRNPTPLGTPLGGAETVYALAFGPNDRYLVSGGDSQVVRLWDLTDPARGKPLGQPLPGHFRGVVSMAISPDGRALVTGGADAVVRLWSVAVPSAVTPLAYAPGHANTWVDSVAFARDSRTVVSGGVDGVRVWDMPSPWVTGATNGVSNSMSAMAFSPDGRWLATGTVGPVVRLWDVADRGRPAVELKGHTEEVCGIAFGGTLLATSGGDESVRLWDVSEPTRPKALGPLLGHGSRVCALAFSPNGRVLASGREHIQLWDVADPAHAVALGSPIDVQRNYVNAVAFSPDGRLLVAGAKDSTIRVWDVADPARPAALGGPVVGHTDEVTDVAFSPDGRTLASSGKDRSIRFWDFTDPAHPRPRGAPQTNHTGQVNSIAFSPDGRFLASGSTDMTVRLWNADDPSPYGLPLGGNVLSVAAVALSPDGRWLASGADQTVRLWDRDVGHAFDRICPNTKGVLTQESWNRSVGPGVDFLDPC</sequence>
<dbReference type="PANTHER" id="PTHR19879">
    <property type="entry name" value="TRANSCRIPTION INITIATION FACTOR TFIID"/>
    <property type="match status" value="1"/>
</dbReference>
<comment type="caution">
    <text evidence="5">The sequence shown here is derived from an EMBL/GenBank/DDBJ whole genome shotgun (WGS) entry which is preliminary data.</text>
</comment>
<organism evidence="5 6">
    <name type="scientific">Actinokineospora auranticolor</name>
    <dbReference type="NCBI Taxonomy" id="155976"/>
    <lineage>
        <taxon>Bacteria</taxon>
        <taxon>Bacillati</taxon>
        <taxon>Actinomycetota</taxon>
        <taxon>Actinomycetes</taxon>
        <taxon>Pseudonocardiales</taxon>
        <taxon>Pseudonocardiaceae</taxon>
        <taxon>Actinokineospora</taxon>
    </lineage>
</organism>
<reference evidence="5 6" key="1">
    <citation type="submission" date="2018-02" db="EMBL/GenBank/DDBJ databases">
        <title>Genomic Encyclopedia of Archaeal and Bacterial Type Strains, Phase II (KMG-II): from individual species to whole genera.</title>
        <authorList>
            <person name="Goeker M."/>
        </authorList>
    </citation>
    <scope>NUCLEOTIDE SEQUENCE [LARGE SCALE GENOMIC DNA]</scope>
    <source>
        <strain evidence="5 6">YU 961-1</strain>
    </source>
</reference>
<feature type="repeat" description="WD" evidence="3">
    <location>
        <begin position="578"/>
        <end position="603"/>
    </location>
</feature>
<accession>A0A2S6H0Y6</accession>
<feature type="repeat" description="WD" evidence="3">
    <location>
        <begin position="1127"/>
        <end position="1159"/>
    </location>
</feature>
<dbReference type="RefSeq" id="WP_104476151.1">
    <property type="nucleotide sequence ID" value="NZ_CP154825.1"/>
</dbReference>
<keyword evidence="2" id="KW-0677">Repeat</keyword>
<feature type="repeat" description="WD" evidence="3">
    <location>
        <begin position="1035"/>
        <end position="1068"/>
    </location>
</feature>
<dbReference type="OrthoDB" id="192618at2"/>
<dbReference type="SUPFAM" id="SSF52540">
    <property type="entry name" value="P-loop containing nucleoside triphosphate hydrolases"/>
    <property type="match status" value="1"/>
</dbReference>
<dbReference type="InterPro" id="IPR049052">
    <property type="entry name" value="nSTAND1"/>
</dbReference>
<dbReference type="CDD" id="cd00200">
    <property type="entry name" value="WD40"/>
    <property type="match status" value="2"/>
</dbReference>
<evidence type="ECO:0000256" key="1">
    <source>
        <dbReference type="ARBA" id="ARBA00022574"/>
    </source>
</evidence>
<feature type="repeat" description="WD" evidence="3">
    <location>
        <begin position="948"/>
        <end position="987"/>
    </location>
</feature>
<gene>
    <name evidence="5" type="ORF">CLV40_101338</name>
</gene>
<dbReference type="InterPro" id="IPR027417">
    <property type="entry name" value="P-loop_NTPase"/>
</dbReference>
<feature type="repeat" description="WD" evidence="3">
    <location>
        <begin position="905"/>
        <end position="938"/>
    </location>
</feature>
<dbReference type="PRINTS" id="PR00320">
    <property type="entry name" value="GPROTEINBRPT"/>
</dbReference>
<dbReference type="InterPro" id="IPR019775">
    <property type="entry name" value="WD40_repeat_CS"/>
</dbReference>
<feature type="domain" description="Novel STAND NTPase 1" evidence="4">
    <location>
        <begin position="50"/>
        <end position="435"/>
    </location>
</feature>
<dbReference type="SMART" id="SM00320">
    <property type="entry name" value="WD40"/>
    <property type="match status" value="14"/>
</dbReference>
<dbReference type="AlphaFoldDB" id="A0A2S6H0Y6"/>
<dbReference type="PANTHER" id="PTHR19879:SF9">
    <property type="entry name" value="TRANSCRIPTION INITIATION FACTOR TFIID SUBUNIT 5"/>
    <property type="match status" value="1"/>
</dbReference>
<dbReference type="InterPro" id="IPR011047">
    <property type="entry name" value="Quinoprotein_ADH-like_sf"/>
</dbReference>
<dbReference type="Gene3D" id="2.130.10.10">
    <property type="entry name" value="YVTN repeat-like/Quinoprotein amine dehydrogenase"/>
    <property type="match status" value="5"/>
</dbReference>
<name>A0A2S6H0Y6_9PSEU</name>
<dbReference type="InterPro" id="IPR036322">
    <property type="entry name" value="WD40_repeat_dom_sf"/>
</dbReference>
<dbReference type="PROSITE" id="PS00678">
    <property type="entry name" value="WD_REPEATS_1"/>
    <property type="match status" value="3"/>
</dbReference>
<keyword evidence="1 3" id="KW-0853">WD repeat</keyword>
<feature type="repeat" description="WD" evidence="3">
    <location>
        <begin position="1081"/>
        <end position="1113"/>
    </location>
</feature>
<evidence type="ECO:0000259" key="4">
    <source>
        <dbReference type="Pfam" id="PF20703"/>
    </source>
</evidence>
<evidence type="ECO:0000313" key="6">
    <source>
        <dbReference type="Proteomes" id="UP000239203"/>
    </source>
</evidence>
<feature type="repeat" description="WD" evidence="3">
    <location>
        <begin position="818"/>
        <end position="851"/>
    </location>
</feature>
<dbReference type="InterPro" id="IPR015943">
    <property type="entry name" value="WD40/YVTN_repeat-like_dom_sf"/>
</dbReference>
<feature type="repeat" description="WD" evidence="3">
    <location>
        <begin position="1170"/>
        <end position="1201"/>
    </location>
</feature>
<evidence type="ECO:0000313" key="5">
    <source>
        <dbReference type="EMBL" id="PPK71149.1"/>
    </source>
</evidence>
<proteinExistence type="predicted"/>
<dbReference type="SUPFAM" id="SSF50998">
    <property type="entry name" value="Quinoprotein alcohol dehydrogenase-like"/>
    <property type="match status" value="1"/>
</dbReference>
<protein>
    <submittedName>
        <fullName evidence="5">WD40 repeat protein</fullName>
    </submittedName>
</protein>
<dbReference type="PROSITE" id="PS50294">
    <property type="entry name" value="WD_REPEATS_REGION"/>
    <property type="match status" value="7"/>
</dbReference>
<dbReference type="Pfam" id="PF00400">
    <property type="entry name" value="WD40"/>
    <property type="match status" value="11"/>
</dbReference>
<evidence type="ECO:0000256" key="3">
    <source>
        <dbReference type="PROSITE-ProRule" id="PRU00221"/>
    </source>
</evidence>
<dbReference type="SUPFAM" id="SSF50978">
    <property type="entry name" value="WD40 repeat-like"/>
    <property type="match status" value="1"/>
</dbReference>
<dbReference type="Proteomes" id="UP000239203">
    <property type="component" value="Unassembled WGS sequence"/>
</dbReference>
<dbReference type="InterPro" id="IPR001680">
    <property type="entry name" value="WD40_rpt"/>
</dbReference>
<keyword evidence="6" id="KW-1185">Reference proteome</keyword>
<dbReference type="EMBL" id="PTIX01000001">
    <property type="protein sequence ID" value="PPK71149.1"/>
    <property type="molecule type" value="Genomic_DNA"/>
</dbReference>
<evidence type="ECO:0000256" key="2">
    <source>
        <dbReference type="ARBA" id="ARBA00022737"/>
    </source>
</evidence>